<evidence type="ECO:0008006" key="3">
    <source>
        <dbReference type="Google" id="ProtNLM"/>
    </source>
</evidence>
<dbReference type="STRING" id="764298.STRMA_1232"/>
<evidence type="ECO:0000313" key="1">
    <source>
        <dbReference type="EMBL" id="EHJ52835.1"/>
    </source>
</evidence>
<proteinExistence type="predicted"/>
<organism evidence="1 2">
    <name type="scientific">Streptococcus macacae NCTC 11558</name>
    <dbReference type="NCBI Taxonomy" id="764298"/>
    <lineage>
        <taxon>Bacteria</taxon>
        <taxon>Bacillati</taxon>
        <taxon>Bacillota</taxon>
        <taxon>Bacilli</taxon>
        <taxon>Lactobacillales</taxon>
        <taxon>Streptococcaceae</taxon>
        <taxon>Streptococcus</taxon>
    </lineage>
</organism>
<name>G5JWT5_9STRE</name>
<comment type="caution">
    <text evidence="1">The sequence shown here is derived from an EMBL/GenBank/DDBJ whole genome shotgun (WGS) entry which is preliminary data.</text>
</comment>
<reference evidence="1 2" key="1">
    <citation type="journal article" date="2014" name="Int. J. Syst. Evol. Microbiol.">
        <title>Phylogenomics and the dynamic genome evolution of the genus Streptococcus.</title>
        <authorList>
            <consortium name="The Broad Institute Genome Sequencing Platform"/>
            <person name="Richards V.P."/>
            <person name="Palmer S.R."/>
            <person name="Pavinski Bitar P.D."/>
            <person name="Qin X."/>
            <person name="Weinstock G.M."/>
            <person name="Highlander S.K."/>
            <person name="Town C.D."/>
            <person name="Burne R.A."/>
            <person name="Stanhope M.J."/>
        </authorList>
    </citation>
    <scope>NUCLEOTIDE SEQUENCE [LARGE SCALE GENOMIC DNA]</scope>
    <source>
        <strain evidence="1 2">NCTC 11558</strain>
    </source>
</reference>
<dbReference type="CDD" id="cd08862">
    <property type="entry name" value="SRPBCC_Smu440-like"/>
    <property type="match status" value="1"/>
</dbReference>
<dbReference type="EMBL" id="AEUW02000001">
    <property type="protein sequence ID" value="EHJ52835.1"/>
    <property type="molecule type" value="Genomic_DNA"/>
</dbReference>
<accession>G5JWT5</accession>
<dbReference type="OrthoDB" id="9810827at2"/>
<dbReference type="AlphaFoldDB" id="G5JWT5"/>
<keyword evidence="2" id="KW-1185">Reference proteome</keyword>
<dbReference type="eggNOG" id="ENOG5030UWW">
    <property type="taxonomic scope" value="Bacteria"/>
</dbReference>
<dbReference type="InterPro" id="IPR023393">
    <property type="entry name" value="START-like_dom_sf"/>
</dbReference>
<dbReference type="Proteomes" id="UP000003573">
    <property type="component" value="Unassembled WGS sequence"/>
</dbReference>
<dbReference type="RefSeq" id="WP_003081356.1">
    <property type="nucleotide sequence ID" value="NZ_AEUW02000001.1"/>
</dbReference>
<gene>
    <name evidence="1" type="ORF">STRMA_1232</name>
</gene>
<protein>
    <recommendedName>
        <fullName evidence="3">Polyketide cyclase/dehydrase and lipid transport</fullName>
    </recommendedName>
</protein>
<evidence type="ECO:0000313" key="2">
    <source>
        <dbReference type="Proteomes" id="UP000003573"/>
    </source>
</evidence>
<dbReference type="Gene3D" id="3.30.530.20">
    <property type="match status" value="1"/>
</dbReference>
<sequence>MKFSFELAINAKKEDAWVYYCQVDQWFVWENDLEEISLDGDFTTGQRGKMKMEGMPELAFTLVEVRENQYFSDLTATPFGSILFEHEILESSAAAIRLRHSVSLMDGDMTEEALAFLKQIFADVPASVRQLKQLLEAA</sequence>
<dbReference type="SUPFAM" id="SSF55961">
    <property type="entry name" value="Bet v1-like"/>
    <property type="match status" value="1"/>
</dbReference>